<keyword evidence="2" id="KW-1185">Reference proteome</keyword>
<dbReference type="GO" id="GO:0003676">
    <property type="term" value="F:nucleic acid binding"/>
    <property type="evidence" value="ECO:0007669"/>
    <property type="project" value="InterPro"/>
</dbReference>
<dbReference type="SUPFAM" id="SSF53098">
    <property type="entry name" value="Ribonuclease H-like"/>
    <property type="match status" value="1"/>
</dbReference>
<dbReference type="InterPro" id="IPR036397">
    <property type="entry name" value="RNaseH_sf"/>
</dbReference>
<proteinExistence type="predicted"/>
<evidence type="ECO:0008006" key="3">
    <source>
        <dbReference type="Google" id="ProtNLM"/>
    </source>
</evidence>
<dbReference type="EMBL" id="AVOT02006434">
    <property type="protein sequence ID" value="MBW0481544.1"/>
    <property type="molecule type" value="Genomic_DNA"/>
</dbReference>
<dbReference type="AlphaFoldDB" id="A0A9Q3CAH0"/>
<dbReference type="InterPro" id="IPR012337">
    <property type="entry name" value="RNaseH-like_sf"/>
</dbReference>
<accession>A0A9Q3CAH0</accession>
<protein>
    <recommendedName>
        <fullName evidence="3">Integrase catalytic domain-containing protein</fullName>
    </recommendedName>
</protein>
<reference evidence="1" key="1">
    <citation type="submission" date="2021-03" db="EMBL/GenBank/DDBJ databases">
        <title>Draft genome sequence of rust myrtle Austropuccinia psidii MF-1, a brazilian biotype.</title>
        <authorList>
            <person name="Quecine M.C."/>
            <person name="Pachon D.M.R."/>
            <person name="Bonatelli M.L."/>
            <person name="Correr F.H."/>
            <person name="Franceschini L.M."/>
            <person name="Leite T.F."/>
            <person name="Margarido G.R.A."/>
            <person name="Almeida C.A."/>
            <person name="Ferrarezi J.A."/>
            <person name="Labate C.A."/>
        </authorList>
    </citation>
    <scope>NUCLEOTIDE SEQUENCE</scope>
    <source>
        <strain evidence="1">MF-1</strain>
    </source>
</reference>
<comment type="caution">
    <text evidence="1">The sequence shown here is derived from an EMBL/GenBank/DDBJ whole genome shotgun (WGS) entry which is preliminary data.</text>
</comment>
<name>A0A9Q3CAH0_9BASI</name>
<sequence>MSEDSTKERVSSTAWWPQWEQELSEYISTCERFQFWTNLYDMLGKKLAFSKAYHPQTDGLAERMIQTMEDIIHRFCAYGMEYKDHERYTHDWFTLLPAVQLA</sequence>
<organism evidence="1 2">
    <name type="scientific">Austropuccinia psidii MF-1</name>
    <dbReference type="NCBI Taxonomy" id="1389203"/>
    <lineage>
        <taxon>Eukaryota</taxon>
        <taxon>Fungi</taxon>
        <taxon>Dikarya</taxon>
        <taxon>Basidiomycota</taxon>
        <taxon>Pucciniomycotina</taxon>
        <taxon>Pucciniomycetes</taxon>
        <taxon>Pucciniales</taxon>
        <taxon>Sphaerophragmiaceae</taxon>
        <taxon>Austropuccinia</taxon>
    </lineage>
</organism>
<dbReference type="Gene3D" id="3.30.420.10">
    <property type="entry name" value="Ribonuclease H-like superfamily/Ribonuclease H"/>
    <property type="match status" value="1"/>
</dbReference>
<evidence type="ECO:0000313" key="1">
    <source>
        <dbReference type="EMBL" id="MBW0481544.1"/>
    </source>
</evidence>
<gene>
    <name evidence="1" type="ORF">O181_021259</name>
</gene>
<evidence type="ECO:0000313" key="2">
    <source>
        <dbReference type="Proteomes" id="UP000765509"/>
    </source>
</evidence>
<dbReference type="Proteomes" id="UP000765509">
    <property type="component" value="Unassembled WGS sequence"/>
</dbReference>